<reference evidence="2 3" key="1">
    <citation type="submission" date="2019-12" db="EMBL/GenBank/DDBJ databases">
        <title>Deinococcus sp. HMF7620 Genome sequencing and assembly.</title>
        <authorList>
            <person name="Kang H."/>
            <person name="Kim H."/>
            <person name="Joh K."/>
        </authorList>
    </citation>
    <scope>NUCLEOTIDE SEQUENCE [LARGE SCALE GENOMIC DNA]</scope>
    <source>
        <strain evidence="2 3">HMF7620</strain>
    </source>
</reference>
<dbReference type="AlphaFoldDB" id="A0A7C9HYM6"/>
<dbReference type="InterPro" id="IPR000182">
    <property type="entry name" value="GNAT_dom"/>
</dbReference>
<evidence type="ECO:0000313" key="3">
    <source>
        <dbReference type="Proteomes" id="UP000483286"/>
    </source>
</evidence>
<protein>
    <submittedName>
        <fullName evidence="2">GNAT family N-acetyltransferase</fullName>
    </submittedName>
</protein>
<dbReference type="Proteomes" id="UP000483286">
    <property type="component" value="Unassembled WGS sequence"/>
</dbReference>
<feature type="domain" description="N-acetyltransferase" evidence="1">
    <location>
        <begin position="136"/>
        <end position="270"/>
    </location>
</feature>
<sequence length="278" mass="29759">MTPLSPRELALARRALGQQRAAHRQHGDAAARQAFGLGAFEVGHAAALYARNAPWLGANTIVNLGTLEPATPEVLAQLLTFFRDAALPFVVIVTPFAEPADLPEQLLGAGLSPWSSHWVLARPLPGLDIPSSQPAVAVQPLTAEQGEAVGRLMLGDDAPAEVLAFMSRPAGPHSTRYGVWAGTQLIATAELTVAGQLAYLSGAITHPDHRQQGLQAALLWRRLADASALGCTVATTEVDLSNEASLRNVERAGFVRVYQEQEFFWRPPRDEQQADATS</sequence>
<evidence type="ECO:0000259" key="1">
    <source>
        <dbReference type="PROSITE" id="PS51186"/>
    </source>
</evidence>
<dbReference type="Gene3D" id="3.40.630.30">
    <property type="match status" value="1"/>
</dbReference>
<dbReference type="CDD" id="cd04301">
    <property type="entry name" value="NAT_SF"/>
    <property type="match status" value="1"/>
</dbReference>
<evidence type="ECO:0000313" key="2">
    <source>
        <dbReference type="EMBL" id="MVN87128.1"/>
    </source>
</evidence>
<organism evidence="2 3">
    <name type="scientific">Deinococcus arboris</name>
    <dbReference type="NCBI Taxonomy" id="2682977"/>
    <lineage>
        <taxon>Bacteria</taxon>
        <taxon>Thermotogati</taxon>
        <taxon>Deinococcota</taxon>
        <taxon>Deinococci</taxon>
        <taxon>Deinococcales</taxon>
        <taxon>Deinococcaceae</taxon>
        <taxon>Deinococcus</taxon>
    </lineage>
</organism>
<dbReference type="EMBL" id="WQLB01000011">
    <property type="protein sequence ID" value="MVN87128.1"/>
    <property type="molecule type" value="Genomic_DNA"/>
</dbReference>
<dbReference type="PROSITE" id="PS51186">
    <property type="entry name" value="GNAT"/>
    <property type="match status" value="1"/>
</dbReference>
<gene>
    <name evidence="2" type="ORF">GO986_10140</name>
</gene>
<accession>A0A7C9HYM6</accession>
<comment type="caution">
    <text evidence="2">The sequence shown here is derived from an EMBL/GenBank/DDBJ whole genome shotgun (WGS) entry which is preliminary data.</text>
</comment>
<dbReference type="Pfam" id="PF00583">
    <property type="entry name" value="Acetyltransf_1"/>
    <property type="match status" value="1"/>
</dbReference>
<name>A0A7C9HYM6_9DEIO</name>
<dbReference type="SUPFAM" id="SSF55729">
    <property type="entry name" value="Acyl-CoA N-acyltransferases (Nat)"/>
    <property type="match status" value="1"/>
</dbReference>
<keyword evidence="3" id="KW-1185">Reference proteome</keyword>
<dbReference type="RefSeq" id="WP_157459174.1">
    <property type="nucleotide sequence ID" value="NZ_WQLB01000011.1"/>
</dbReference>
<dbReference type="InterPro" id="IPR016181">
    <property type="entry name" value="Acyl_CoA_acyltransferase"/>
</dbReference>
<dbReference type="GO" id="GO:0016747">
    <property type="term" value="F:acyltransferase activity, transferring groups other than amino-acyl groups"/>
    <property type="evidence" value="ECO:0007669"/>
    <property type="project" value="InterPro"/>
</dbReference>
<proteinExistence type="predicted"/>
<keyword evidence="2" id="KW-0808">Transferase</keyword>